<dbReference type="Proteomes" id="UP001305702">
    <property type="component" value="Chromosome"/>
</dbReference>
<dbReference type="SUPFAM" id="SSF55469">
    <property type="entry name" value="FMN-dependent nitroreductase-like"/>
    <property type="match status" value="1"/>
</dbReference>
<protein>
    <submittedName>
        <fullName evidence="4">Nitroreductase family protein</fullName>
    </submittedName>
</protein>
<gene>
    <name evidence="4" type="ORF">MJA45_19770</name>
</gene>
<dbReference type="InterPro" id="IPR029479">
    <property type="entry name" value="Nitroreductase"/>
</dbReference>
<name>A0AA96L9Y1_9BACL</name>
<evidence type="ECO:0000259" key="3">
    <source>
        <dbReference type="Pfam" id="PF00881"/>
    </source>
</evidence>
<evidence type="ECO:0000313" key="5">
    <source>
        <dbReference type="Proteomes" id="UP001305702"/>
    </source>
</evidence>
<evidence type="ECO:0000313" key="4">
    <source>
        <dbReference type="EMBL" id="WNQ09849.1"/>
    </source>
</evidence>
<sequence>MSTSVPQDLQTALRERRSVKQYDPGYQMSKEELKELLELTGRAPSSWNLQHWKFLVVHSDEQKQKLLPIAYGQQQIVQSSAVIAVLGDLEANLNAEPIYSEGVKAGALPQEVKDALIGQINAAYQSPQVARDEAIRNASLASMQLMLAAKTMGLDTCPMGGFDQKKFVEAFEVPERYIPVMLISVGKAAKPGRPSGRFPVEEIVVWDRFE</sequence>
<accession>A0AA96L9Y1</accession>
<feature type="domain" description="Nitroreductase" evidence="3">
    <location>
        <begin position="13"/>
        <end position="187"/>
    </location>
</feature>
<dbReference type="KEGG" id="paun:MJA45_19770"/>
<dbReference type="GO" id="GO:0016491">
    <property type="term" value="F:oxidoreductase activity"/>
    <property type="evidence" value="ECO:0007669"/>
    <property type="project" value="UniProtKB-KW"/>
</dbReference>
<reference evidence="4 5" key="1">
    <citation type="submission" date="2022-02" db="EMBL/GenBank/DDBJ databases">
        <title>Paenibacillus sp. MBLB1776 Whole Genome Shotgun Sequencing.</title>
        <authorList>
            <person name="Hwang C.Y."/>
            <person name="Cho E.-S."/>
            <person name="Seo M.-J."/>
        </authorList>
    </citation>
    <scope>NUCLEOTIDE SEQUENCE [LARGE SCALE GENOMIC DNA]</scope>
    <source>
        <strain evidence="4 5">MBLB1776</strain>
    </source>
</reference>
<proteinExistence type="inferred from homology"/>
<dbReference type="AlphaFoldDB" id="A0AA96L9Y1"/>
<dbReference type="RefSeq" id="WP_315603623.1">
    <property type="nucleotide sequence ID" value="NZ_CP130318.1"/>
</dbReference>
<keyword evidence="2" id="KW-0560">Oxidoreductase</keyword>
<dbReference type="Pfam" id="PF00881">
    <property type="entry name" value="Nitroreductase"/>
    <property type="match status" value="1"/>
</dbReference>
<dbReference type="InterPro" id="IPR000415">
    <property type="entry name" value="Nitroreductase-like"/>
</dbReference>
<keyword evidence="5" id="KW-1185">Reference proteome</keyword>
<dbReference type="PANTHER" id="PTHR43673">
    <property type="entry name" value="NAD(P)H NITROREDUCTASE YDGI-RELATED"/>
    <property type="match status" value="1"/>
</dbReference>
<evidence type="ECO:0000256" key="2">
    <source>
        <dbReference type="ARBA" id="ARBA00023002"/>
    </source>
</evidence>
<comment type="similarity">
    <text evidence="1">Belongs to the nitroreductase family.</text>
</comment>
<organism evidence="4 5">
    <name type="scientific">Paenibacillus aurantius</name>
    <dbReference type="NCBI Taxonomy" id="2918900"/>
    <lineage>
        <taxon>Bacteria</taxon>
        <taxon>Bacillati</taxon>
        <taxon>Bacillota</taxon>
        <taxon>Bacilli</taxon>
        <taxon>Bacillales</taxon>
        <taxon>Paenibacillaceae</taxon>
        <taxon>Paenibacillus</taxon>
    </lineage>
</organism>
<dbReference type="EMBL" id="CP130318">
    <property type="protein sequence ID" value="WNQ09849.1"/>
    <property type="molecule type" value="Genomic_DNA"/>
</dbReference>
<evidence type="ECO:0000256" key="1">
    <source>
        <dbReference type="ARBA" id="ARBA00007118"/>
    </source>
</evidence>
<dbReference type="Gene3D" id="3.40.109.10">
    <property type="entry name" value="NADH Oxidase"/>
    <property type="match status" value="1"/>
</dbReference>
<dbReference type="PANTHER" id="PTHR43673:SF3">
    <property type="entry name" value="NAD(P)H NITROREDUCTASE YODC-RELATED"/>
    <property type="match status" value="1"/>
</dbReference>
<dbReference type="CDD" id="cd02137">
    <property type="entry name" value="MhqN-like"/>
    <property type="match status" value="1"/>
</dbReference>